<dbReference type="RefSeq" id="WP_107034959.1">
    <property type="nucleotide sequence ID" value="NZ_CAOLHR010000010.1"/>
</dbReference>
<keyword evidence="2" id="KW-0732">Signal</keyword>
<evidence type="ECO:0000256" key="1">
    <source>
        <dbReference type="SAM" id="MobiDB-lite"/>
    </source>
</evidence>
<proteinExistence type="predicted"/>
<name>A0A2V1J334_9BACT</name>
<dbReference type="AlphaFoldDB" id="A0A2V1J334"/>
<accession>A0A2V1J334</accession>
<comment type="caution">
    <text evidence="3">The sequence shown here is derived from an EMBL/GenBank/DDBJ whole genome shotgun (WGS) entry which is preliminary data.</text>
</comment>
<feature type="compositionally biased region" description="Acidic residues" evidence="1">
    <location>
        <begin position="138"/>
        <end position="148"/>
    </location>
</feature>
<organism evidence="3 4">
    <name type="scientific">Paramuribaculum intestinale</name>
    <dbReference type="NCBI Taxonomy" id="2094151"/>
    <lineage>
        <taxon>Bacteria</taxon>
        <taxon>Pseudomonadati</taxon>
        <taxon>Bacteroidota</taxon>
        <taxon>Bacteroidia</taxon>
        <taxon>Bacteroidales</taxon>
        <taxon>Muribaculaceae</taxon>
        <taxon>Paramuribaculum</taxon>
    </lineage>
</organism>
<sequence>MKKIIHLLMAALPLLGMTACSDDDKDLPAVDINIEYAGAKKIDGTIYAVAGEPFEITSVSCTPLRQGKKAAITAVTYGLDGWVLGATNLSPFNISIDTSELTPGKHVMSMSMIIAEVDCEIATGYMAFDLIVVPTAEDLPDTAPDEDTSSGTGQFTASPDIQ</sequence>
<dbReference type="Proteomes" id="UP000244925">
    <property type="component" value="Unassembled WGS sequence"/>
</dbReference>
<dbReference type="EMBL" id="PUBV01000002">
    <property type="protein sequence ID" value="PWB09337.1"/>
    <property type="molecule type" value="Genomic_DNA"/>
</dbReference>
<keyword evidence="4" id="KW-1185">Reference proteome</keyword>
<feature type="signal peptide" evidence="2">
    <location>
        <begin position="1"/>
        <end position="21"/>
    </location>
</feature>
<protein>
    <recommendedName>
        <fullName evidence="5">DUF4625 domain-containing protein</fullName>
    </recommendedName>
</protein>
<evidence type="ECO:0008006" key="5">
    <source>
        <dbReference type="Google" id="ProtNLM"/>
    </source>
</evidence>
<reference evidence="4" key="1">
    <citation type="submission" date="2018-02" db="EMBL/GenBank/DDBJ databases">
        <authorList>
            <person name="Clavel T."/>
            <person name="Strowig T."/>
        </authorList>
    </citation>
    <scope>NUCLEOTIDE SEQUENCE [LARGE SCALE GENOMIC DNA]</scope>
    <source>
        <strain evidence="4">DSM 100764</strain>
    </source>
</reference>
<feature type="compositionally biased region" description="Polar residues" evidence="1">
    <location>
        <begin position="149"/>
        <end position="162"/>
    </location>
</feature>
<evidence type="ECO:0000313" key="3">
    <source>
        <dbReference type="EMBL" id="PWB09337.1"/>
    </source>
</evidence>
<evidence type="ECO:0000313" key="4">
    <source>
        <dbReference type="Proteomes" id="UP000244925"/>
    </source>
</evidence>
<feature type="region of interest" description="Disordered" evidence="1">
    <location>
        <begin position="138"/>
        <end position="162"/>
    </location>
</feature>
<gene>
    <name evidence="3" type="ORF">C5O25_01470</name>
</gene>
<feature type="chain" id="PRO_5015873963" description="DUF4625 domain-containing protein" evidence="2">
    <location>
        <begin position="22"/>
        <end position="162"/>
    </location>
</feature>
<dbReference type="PROSITE" id="PS51257">
    <property type="entry name" value="PROKAR_LIPOPROTEIN"/>
    <property type="match status" value="1"/>
</dbReference>
<evidence type="ECO:0000256" key="2">
    <source>
        <dbReference type="SAM" id="SignalP"/>
    </source>
</evidence>
<dbReference type="GeneID" id="93425362"/>